<reference evidence="6" key="1">
    <citation type="submission" date="2020-05" db="EMBL/GenBank/DDBJ databases">
        <title>Phylogenomic resolution of chytrid fungi.</title>
        <authorList>
            <person name="Stajich J.E."/>
            <person name="Amses K."/>
            <person name="Simmons R."/>
            <person name="Seto K."/>
            <person name="Myers J."/>
            <person name="Bonds A."/>
            <person name="Quandt C.A."/>
            <person name="Barry K."/>
            <person name="Liu P."/>
            <person name="Grigoriev I."/>
            <person name="Longcore J.E."/>
            <person name="James T.Y."/>
        </authorList>
    </citation>
    <scope>NUCLEOTIDE SEQUENCE</scope>
    <source>
        <strain evidence="6">PLAUS21</strain>
    </source>
</reference>
<accession>A0AAD5UH78</accession>
<dbReference type="InterPro" id="IPR036922">
    <property type="entry name" value="Rieske_2Fe-2S_sf"/>
</dbReference>
<dbReference type="SUPFAM" id="SSF50022">
    <property type="entry name" value="ISP domain"/>
    <property type="match status" value="1"/>
</dbReference>
<evidence type="ECO:0000313" key="6">
    <source>
        <dbReference type="EMBL" id="KAJ3254814.1"/>
    </source>
</evidence>
<evidence type="ECO:0000256" key="4">
    <source>
        <dbReference type="ARBA" id="ARBA00023014"/>
    </source>
</evidence>
<feature type="domain" description="Rieske" evidence="5">
    <location>
        <begin position="1"/>
        <end position="72"/>
    </location>
</feature>
<dbReference type="CDD" id="cd00657">
    <property type="entry name" value="Ferritin_like"/>
    <property type="match status" value="1"/>
</dbReference>
<keyword evidence="1" id="KW-0001">2Fe-2S</keyword>
<dbReference type="AlphaFoldDB" id="A0AAD5UH78"/>
<keyword evidence="3" id="KW-0408">Iron</keyword>
<keyword evidence="4" id="KW-0411">Iron-sulfur</keyword>
<proteinExistence type="predicted"/>
<name>A0AAD5UH78_9FUNG</name>
<organism evidence="6 7">
    <name type="scientific">Boothiomyces macroporosus</name>
    <dbReference type="NCBI Taxonomy" id="261099"/>
    <lineage>
        <taxon>Eukaryota</taxon>
        <taxon>Fungi</taxon>
        <taxon>Fungi incertae sedis</taxon>
        <taxon>Chytridiomycota</taxon>
        <taxon>Chytridiomycota incertae sedis</taxon>
        <taxon>Chytridiomycetes</taxon>
        <taxon>Rhizophydiales</taxon>
        <taxon>Terramycetaceae</taxon>
        <taxon>Boothiomyces</taxon>
    </lineage>
</organism>
<dbReference type="InterPro" id="IPR007402">
    <property type="entry name" value="DUF455"/>
</dbReference>
<gene>
    <name evidence="6" type="ORF">HK103_006804</name>
</gene>
<protein>
    <recommendedName>
        <fullName evidence="5">Rieske domain-containing protein</fullName>
    </recommendedName>
</protein>
<dbReference type="Gene3D" id="2.102.10.10">
    <property type="entry name" value="Rieske [2Fe-2S] iron-sulphur domain"/>
    <property type="match status" value="1"/>
</dbReference>
<dbReference type="Pfam" id="PF04305">
    <property type="entry name" value="DUF455"/>
    <property type="match status" value="1"/>
</dbReference>
<dbReference type="Pfam" id="PF00355">
    <property type="entry name" value="Rieske"/>
    <property type="match status" value="1"/>
</dbReference>
<dbReference type="GO" id="GO:0046872">
    <property type="term" value="F:metal ion binding"/>
    <property type="evidence" value="ECO:0007669"/>
    <property type="project" value="UniProtKB-KW"/>
</dbReference>
<dbReference type="SUPFAM" id="SSF47240">
    <property type="entry name" value="Ferritin-like"/>
    <property type="match status" value="1"/>
</dbReference>
<dbReference type="EMBL" id="JADGKB010000077">
    <property type="protein sequence ID" value="KAJ3254814.1"/>
    <property type="molecule type" value="Genomic_DNA"/>
</dbReference>
<evidence type="ECO:0000313" key="7">
    <source>
        <dbReference type="Proteomes" id="UP001210925"/>
    </source>
</evidence>
<dbReference type="PANTHER" id="PTHR42782">
    <property type="entry name" value="SI:CH73-314G15.3"/>
    <property type="match status" value="1"/>
</dbReference>
<keyword evidence="7" id="KW-1185">Reference proteome</keyword>
<dbReference type="InterPro" id="IPR017941">
    <property type="entry name" value="Rieske_2Fe-2S"/>
</dbReference>
<evidence type="ECO:0000259" key="5">
    <source>
        <dbReference type="PROSITE" id="PS51296"/>
    </source>
</evidence>
<dbReference type="PROSITE" id="PS51296">
    <property type="entry name" value="RIESKE"/>
    <property type="match status" value="1"/>
</dbReference>
<dbReference type="GO" id="GO:0051537">
    <property type="term" value="F:2 iron, 2 sulfur cluster binding"/>
    <property type="evidence" value="ECO:0007669"/>
    <property type="project" value="UniProtKB-KW"/>
</dbReference>
<evidence type="ECO:0000256" key="2">
    <source>
        <dbReference type="ARBA" id="ARBA00022723"/>
    </source>
</evidence>
<evidence type="ECO:0000256" key="3">
    <source>
        <dbReference type="ARBA" id="ARBA00023004"/>
    </source>
</evidence>
<comment type="caution">
    <text evidence="6">The sequence shown here is derived from an EMBL/GenBank/DDBJ whole genome shotgun (WGS) entry which is preliminary data.</text>
</comment>
<sequence>MESTCPHSGGPLYKGPVEIQDIEDTVGCKKELHLICPWHAYRFSVETGKSVDDDIFETAVFGVVLEDDKVYLDYEFTEKLEIKFISVPNYKRDTKLETHDEQVSDLTDKFASVDVSGKTLVECAVQILNTPDPTEKVELTKLVASKWEAGELKVGNAIPVPDRPARHAELQIVDRWKTKKIGKGGSVQSRIAILHALANVEQWAIDLAWDIIARFCNNTFNDEKLPDDFCTDFVQVAKEEATHFTFLVERIKDLGSYYGALPVHDGLWDSATLTSANLLDRLAIVHMVHEARGLDVNPSTIAKFKKANDHESVVKLEKIHNDEVGHVYRGQKWFTFICGKTGIDRYEKFHHIVKNLFFGPLRPPFNAEDRLKAGLDAKFYEPMAEY</sequence>
<dbReference type="InterPro" id="IPR009078">
    <property type="entry name" value="Ferritin-like_SF"/>
</dbReference>
<keyword evidence="2" id="KW-0479">Metal-binding</keyword>
<evidence type="ECO:0000256" key="1">
    <source>
        <dbReference type="ARBA" id="ARBA00022714"/>
    </source>
</evidence>
<dbReference type="Proteomes" id="UP001210925">
    <property type="component" value="Unassembled WGS sequence"/>
</dbReference>
<dbReference type="PANTHER" id="PTHR42782:SF2">
    <property type="entry name" value="3-OXOACYL-[ACYL-CARRIER-PROTEIN] SYNTHASE-LIKE PROTEIN"/>
    <property type="match status" value="1"/>
</dbReference>